<organism evidence="2 3">
    <name type="scientific">Dentiscutata erythropus</name>
    <dbReference type="NCBI Taxonomy" id="1348616"/>
    <lineage>
        <taxon>Eukaryota</taxon>
        <taxon>Fungi</taxon>
        <taxon>Fungi incertae sedis</taxon>
        <taxon>Mucoromycota</taxon>
        <taxon>Glomeromycotina</taxon>
        <taxon>Glomeromycetes</taxon>
        <taxon>Diversisporales</taxon>
        <taxon>Gigasporaceae</taxon>
        <taxon>Dentiscutata</taxon>
    </lineage>
</organism>
<proteinExistence type="predicted"/>
<comment type="caution">
    <text evidence="2">The sequence shown here is derived from an EMBL/GenBank/DDBJ whole genome shotgun (WGS) entry which is preliminary data.</text>
</comment>
<feature type="non-terminal residue" evidence="2">
    <location>
        <position position="161"/>
    </location>
</feature>
<feature type="region of interest" description="Disordered" evidence="1">
    <location>
        <begin position="69"/>
        <end position="92"/>
    </location>
</feature>
<dbReference type="EMBL" id="CAJVPY010020218">
    <property type="protein sequence ID" value="CAG8774738.1"/>
    <property type="molecule type" value="Genomic_DNA"/>
</dbReference>
<dbReference type="AlphaFoldDB" id="A0A9N9JBR6"/>
<sequence>ASKKHNNANVLLRLHNLENEVKVRALEADLEKIKVKLSKGEKVIQELASKKTRQRINLELHEVVNLISEMKSEEKQQEEENSSNEEGLSDTDQPTVYHLEFITFPLIANDPTDLITLQQWVAEGAEEAGKAQIEQERKLVRHKNKKNKLEKLKKSIEPQKL</sequence>
<keyword evidence="3" id="KW-1185">Reference proteome</keyword>
<evidence type="ECO:0000313" key="3">
    <source>
        <dbReference type="Proteomes" id="UP000789405"/>
    </source>
</evidence>
<dbReference type="Proteomes" id="UP000789405">
    <property type="component" value="Unassembled WGS sequence"/>
</dbReference>
<protein>
    <submittedName>
        <fullName evidence="2">5853_t:CDS:1</fullName>
    </submittedName>
</protein>
<evidence type="ECO:0000313" key="2">
    <source>
        <dbReference type="EMBL" id="CAG8774738.1"/>
    </source>
</evidence>
<reference evidence="2" key="1">
    <citation type="submission" date="2021-06" db="EMBL/GenBank/DDBJ databases">
        <authorList>
            <person name="Kallberg Y."/>
            <person name="Tangrot J."/>
            <person name="Rosling A."/>
        </authorList>
    </citation>
    <scope>NUCLEOTIDE SEQUENCE</scope>
    <source>
        <strain evidence="2">MA453B</strain>
    </source>
</reference>
<dbReference type="OrthoDB" id="2489742at2759"/>
<evidence type="ECO:0000256" key="1">
    <source>
        <dbReference type="SAM" id="MobiDB-lite"/>
    </source>
</evidence>
<accession>A0A9N9JBR6</accession>
<name>A0A9N9JBR6_9GLOM</name>
<gene>
    <name evidence="2" type="ORF">DERYTH_LOCUS19040</name>
</gene>
<feature type="compositionally biased region" description="Acidic residues" evidence="1">
    <location>
        <begin position="76"/>
        <end position="89"/>
    </location>
</feature>